<dbReference type="SUPFAM" id="SSF53720">
    <property type="entry name" value="ALDH-like"/>
    <property type="match status" value="1"/>
</dbReference>
<organism evidence="3 4">
    <name type="scientific">Pseudocohnilembus persalinus</name>
    <name type="common">Ciliate</name>
    <dbReference type="NCBI Taxonomy" id="266149"/>
    <lineage>
        <taxon>Eukaryota</taxon>
        <taxon>Sar</taxon>
        <taxon>Alveolata</taxon>
        <taxon>Ciliophora</taxon>
        <taxon>Intramacronucleata</taxon>
        <taxon>Oligohymenophorea</taxon>
        <taxon>Scuticociliatia</taxon>
        <taxon>Philasterida</taxon>
        <taxon>Pseudocohnilembidae</taxon>
        <taxon>Pseudocohnilembus</taxon>
    </lineage>
</organism>
<dbReference type="GO" id="GO:0004777">
    <property type="term" value="F:succinate-semialdehyde dehydrogenase (NAD+) activity"/>
    <property type="evidence" value="ECO:0007669"/>
    <property type="project" value="TreeGrafter"/>
</dbReference>
<reference evidence="3 4" key="1">
    <citation type="journal article" date="2015" name="Sci. Rep.">
        <title>Genome of the facultative scuticociliatosis pathogen Pseudocohnilembus persalinus provides insight into its virulence through horizontal gene transfer.</title>
        <authorList>
            <person name="Xiong J."/>
            <person name="Wang G."/>
            <person name="Cheng J."/>
            <person name="Tian M."/>
            <person name="Pan X."/>
            <person name="Warren A."/>
            <person name="Jiang C."/>
            <person name="Yuan D."/>
            <person name="Miao W."/>
        </authorList>
    </citation>
    <scope>NUCLEOTIDE SEQUENCE [LARGE SCALE GENOMIC DNA]</scope>
    <source>
        <strain evidence="3">36N120E</strain>
    </source>
</reference>
<dbReference type="PANTHER" id="PTHR43217">
    <property type="entry name" value="SUCCINATE SEMIALDEHYDE DEHYDROGENASE [NAD(P)+] SAD"/>
    <property type="match status" value="1"/>
</dbReference>
<dbReference type="InterPro" id="IPR016161">
    <property type="entry name" value="Ald_DH/histidinol_DH"/>
</dbReference>
<dbReference type="PANTHER" id="PTHR43217:SF1">
    <property type="entry name" value="SUCCINATE SEMIALDEHYDE DEHYDROGENASE [NAD(P)+] SAD"/>
    <property type="match status" value="1"/>
</dbReference>
<dbReference type="OrthoDB" id="310895at2759"/>
<gene>
    <name evidence="3" type="ORF">PPERSA_04120</name>
</gene>
<dbReference type="EMBL" id="LDAU01000129">
    <property type="protein sequence ID" value="KRX03568.1"/>
    <property type="molecule type" value="Genomic_DNA"/>
</dbReference>
<dbReference type="AlphaFoldDB" id="A0A0V0QNM7"/>
<evidence type="ECO:0000313" key="4">
    <source>
        <dbReference type="Proteomes" id="UP000054937"/>
    </source>
</evidence>
<dbReference type="InterPro" id="IPR016163">
    <property type="entry name" value="Ald_DH_C"/>
</dbReference>
<proteinExistence type="predicted"/>
<dbReference type="InterPro" id="IPR015590">
    <property type="entry name" value="Aldehyde_DH_dom"/>
</dbReference>
<evidence type="ECO:0000313" key="3">
    <source>
        <dbReference type="EMBL" id="KRX03568.1"/>
    </source>
</evidence>
<evidence type="ECO:0000259" key="2">
    <source>
        <dbReference type="Pfam" id="PF00171"/>
    </source>
</evidence>
<evidence type="ECO:0000256" key="1">
    <source>
        <dbReference type="SAM" id="MobiDB-lite"/>
    </source>
</evidence>
<dbReference type="Gene3D" id="3.40.309.10">
    <property type="entry name" value="Aldehyde Dehydrogenase, Chain A, domain 2"/>
    <property type="match status" value="1"/>
</dbReference>
<dbReference type="Gene3D" id="3.40.605.10">
    <property type="entry name" value="Aldehyde Dehydrogenase, Chain A, domain 1"/>
    <property type="match status" value="1"/>
</dbReference>
<dbReference type="InParanoid" id="A0A0V0QNM7"/>
<feature type="region of interest" description="Disordered" evidence="1">
    <location>
        <begin position="1"/>
        <end position="21"/>
    </location>
</feature>
<dbReference type="Pfam" id="PF00171">
    <property type="entry name" value="Aldedh"/>
    <property type="match status" value="1"/>
</dbReference>
<dbReference type="InterPro" id="IPR016162">
    <property type="entry name" value="Ald_DH_N"/>
</dbReference>
<sequence>MSDNQQQQQKKKFKSHNSKGEILEVFQQESDDEITQKIQQGDDAFQTYKCQELKSRKEKLIKLAEILEEHAKEDAEIMCEEMGKPFSEAKGEVLKSADHCRYYAGHLEEFLKPQEKNSQNQKQLIYSEPLGVIYIITPFNFPHFQIFKPAIANLALGNAVLVRPASTIPRCGLRIEKRFKEAGFGNMYQNVFASSSQLDLILGNKLVKGVSFTGSTKAGSSIAQTAGKYLKKQVMELGGSDPFIVLEDADLKKAVKLAIQGRLKNCGQVCTSSKRFFIHKKIYDEFKNRLIDEVKNLKISYPMQDDVDIGPMAREDLLDTINEQIEKSVEQGGKLIYGGKKLPYKGNFMQPAIIEVNDLNNVILKDETFGPVFPLMKFKNDQEAIELANNTVYALGSSVIGEEEHAVKIAEKIVAGMTFVNNITQSNSALPFGGTKDSGYGRECGEYGFKEFSNQRVLWIA</sequence>
<accession>A0A0V0QNM7</accession>
<comment type="caution">
    <text evidence="3">The sequence shown here is derived from an EMBL/GenBank/DDBJ whole genome shotgun (WGS) entry which is preliminary data.</text>
</comment>
<dbReference type="OMA" id="PFGGEKH"/>
<dbReference type="InterPro" id="IPR047110">
    <property type="entry name" value="GABD/Sad-like"/>
</dbReference>
<feature type="domain" description="Aldehyde dehydrogenase" evidence="2">
    <location>
        <begin position="11"/>
        <end position="456"/>
    </location>
</feature>
<dbReference type="Proteomes" id="UP000054937">
    <property type="component" value="Unassembled WGS sequence"/>
</dbReference>
<protein>
    <submittedName>
        <fullName evidence="3">Aldehyde/histidinol dehydrogenase</fullName>
    </submittedName>
</protein>
<name>A0A0V0QNM7_PSEPJ</name>
<keyword evidence="4" id="KW-1185">Reference proteome</keyword>